<comment type="subcellular location">
    <subcellularLocation>
        <location evidence="3">Nucleus</location>
    </subcellularLocation>
</comment>
<dbReference type="AlphaFoldDB" id="A0A3P6QUU0"/>
<dbReference type="InterPro" id="IPR001766">
    <property type="entry name" value="Fork_head_dom"/>
</dbReference>
<dbReference type="SMART" id="SM00339">
    <property type="entry name" value="FH"/>
    <property type="match status" value="1"/>
</dbReference>
<dbReference type="PANTHER" id="PTHR11829:SF380">
    <property type="entry name" value="PROTEIN FORK HEAD"/>
    <property type="match status" value="1"/>
</dbReference>
<reference evidence="6 7" key="1">
    <citation type="submission" date="2018-11" db="EMBL/GenBank/DDBJ databases">
        <authorList>
            <consortium name="Pathogen Informatics"/>
        </authorList>
    </citation>
    <scope>NUCLEOTIDE SEQUENCE [LARGE SCALE GENOMIC DNA]</scope>
</reference>
<keyword evidence="1 3" id="KW-0238">DNA-binding</keyword>
<dbReference type="InterPro" id="IPR050211">
    <property type="entry name" value="FOX_domain-containing"/>
</dbReference>
<keyword evidence="2 3" id="KW-0539">Nucleus</keyword>
<evidence type="ECO:0000313" key="6">
    <source>
        <dbReference type="EMBL" id="VDK52689.1"/>
    </source>
</evidence>
<dbReference type="PROSITE" id="PS50039">
    <property type="entry name" value="FORK_HEAD_3"/>
    <property type="match status" value="1"/>
</dbReference>
<evidence type="ECO:0000256" key="2">
    <source>
        <dbReference type="ARBA" id="ARBA00023242"/>
    </source>
</evidence>
<evidence type="ECO:0000313" key="7">
    <source>
        <dbReference type="Proteomes" id="UP000281553"/>
    </source>
</evidence>
<dbReference type="PROSITE" id="PS00657">
    <property type="entry name" value="FORK_HEAD_1"/>
    <property type="match status" value="1"/>
</dbReference>
<evidence type="ECO:0000259" key="5">
    <source>
        <dbReference type="PROSITE" id="PS50039"/>
    </source>
</evidence>
<dbReference type="GO" id="GO:0005634">
    <property type="term" value="C:nucleus"/>
    <property type="evidence" value="ECO:0007669"/>
    <property type="project" value="UniProtKB-SubCell"/>
</dbReference>
<dbReference type="Gene3D" id="1.10.10.10">
    <property type="entry name" value="Winged helix-like DNA-binding domain superfamily/Winged helix DNA-binding domain"/>
    <property type="match status" value="1"/>
</dbReference>
<dbReference type="GO" id="GO:0030154">
    <property type="term" value="P:cell differentiation"/>
    <property type="evidence" value="ECO:0007669"/>
    <property type="project" value="TreeGrafter"/>
</dbReference>
<dbReference type="Pfam" id="PF00250">
    <property type="entry name" value="Forkhead"/>
    <property type="match status" value="1"/>
</dbReference>
<dbReference type="InterPro" id="IPR036388">
    <property type="entry name" value="WH-like_DNA-bd_sf"/>
</dbReference>
<dbReference type="PANTHER" id="PTHR11829">
    <property type="entry name" value="FORKHEAD BOX PROTEIN"/>
    <property type="match status" value="1"/>
</dbReference>
<dbReference type="PROSITE" id="PS00658">
    <property type="entry name" value="FORK_HEAD_2"/>
    <property type="match status" value="1"/>
</dbReference>
<feature type="DNA-binding region" description="Fork-head" evidence="3">
    <location>
        <begin position="161"/>
        <end position="238"/>
    </location>
</feature>
<sequence length="238" mass="26508">MFQVPNSVDLRAYLPEASRQAIADSPLPTSYSPALSCPSAHDLLCGCTASPYVPDRLPWPTNFAEDNFRPTTETRDCLQSQTWDKYGTSHWNAAELFVPYTVRDPDTSEVHLTSSSSPDVHSNVLFDSTVTSPPEENASGTSTLPPRSSSLLPVLGSSQAKPPYSYISLITMAIQCSRSRMCTLSEIYGFITNLFPYYRQNKPRWQNSIRHSLSFNDCFVKVSRGPDKPGKGSFWTLH</sequence>
<dbReference type="GO" id="GO:0000978">
    <property type="term" value="F:RNA polymerase II cis-regulatory region sequence-specific DNA binding"/>
    <property type="evidence" value="ECO:0007669"/>
    <property type="project" value="TreeGrafter"/>
</dbReference>
<organism evidence="6 7">
    <name type="scientific">Dibothriocephalus latus</name>
    <name type="common">Fish tapeworm</name>
    <name type="synonym">Diphyllobothrium latum</name>
    <dbReference type="NCBI Taxonomy" id="60516"/>
    <lineage>
        <taxon>Eukaryota</taxon>
        <taxon>Metazoa</taxon>
        <taxon>Spiralia</taxon>
        <taxon>Lophotrochozoa</taxon>
        <taxon>Platyhelminthes</taxon>
        <taxon>Cestoda</taxon>
        <taxon>Eucestoda</taxon>
        <taxon>Diphyllobothriidea</taxon>
        <taxon>Diphyllobothriidae</taxon>
        <taxon>Dibothriocephalus</taxon>
    </lineage>
</organism>
<dbReference type="OrthoDB" id="5954824at2759"/>
<dbReference type="InterPro" id="IPR018122">
    <property type="entry name" value="TF_fork_head_CS_1"/>
</dbReference>
<dbReference type="GO" id="GO:0000981">
    <property type="term" value="F:DNA-binding transcription factor activity, RNA polymerase II-specific"/>
    <property type="evidence" value="ECO:0007669"/>
    <property type="project" value="TreeGrafter"/>
</dbReference>
<feature type="non-terminal residue" evidence="6">
    <location>
        <position position="238"/>
    </location>
</feature>
<dbReference type="SUPFAM" id="SSF46785">
    <property type="entry name" value="Winged helix' DNA-binding domain"/>
    <property type="match status" value="1"/>
</dbReference>
<feature type="domain" description="Fork-head" evidence="5">
    <location>
        <begin position="161"/>
        <end position="238"/>
    </location>
</feature>
<proteinExistence type="predicted"/>
<dbReference type="FunFam" id="1.10.10.10:FF:000135">
    <property type="entry name" value="forkhead box protein G1"/>
    <property type="match status" value="1"/>
</dbReference>
<evidence type="ECO:0000256" key="1">
    <source>
        <dbReference type="ARBA" id="ARBA00023125"/>
    </source>
</evidence>
<evidence type="ECO:0000256" key="3">
    <source>
        <dbReference type="PROSITE-ProRule" id="PRU00089"/>
    </source>
</evidence>
<accession>A0A3P6QUU0</accession>
<dbReference type="EMBL" id="UYRU01017248">
    <property type="protein sequence ID" value="VDK52689.1"/>
    <property type="molecule type" value="Genomic_DNA"/>
</dbReference>
<dbReference type="Proteomes" id="UP000281553">
    <property type="component" value="Unassembled WGS sequence"/>
</dbReference>
<dbReference type="InterPro" id="IPR036390">
    <property type="entry name" value="WH_DNA-bd_sf"/>
</dbReference>
<name>A0A3P6QUU0_DIBLA</name>
<keyword evidence="7" id="KW-1185">Reference proteome</keyword>
<feature type="region of interest" description="Disordered" evidence="4">
    <location>
        <begin position="123"/>
        <end position="146"/>
    </location>
</feature>
<gene>
    <name evidence="6" type="ORF">DILT_LOCUS1925</name>
</gene>
<dbReference type="InterPro" id="IPR030456">
    <property type="entry name" value="TF_fork_head_CS_2"/>
</dbReference>
<protein>
    <recommendedName>
        <fullName evidence="5">Fork-head domain-containing protein</fullName>
    </recommendedName>
</protein>
<dbReference type="GO" id="GO:0009653">
    <property type="term" value="P:anatomical structure morphogenesis"/>
    <property type="evidence" value="ECO:0007669"/>
    <property type="project" value="TreeGrafter"/>
</dbReference>
<evidence type="ECO:0000256" key="4">
    <source>
        <dbReference type="SAM" id="MobiDB-lite"/>
    </source>
</evidence>
<feature type="compositionally biased region" description="Polar residues" evidence="4">
    <location>
        <begin position="123"/>
        <end position="134"/>
    </location>
</feature>
<dbReference type="PRINTS" id="PR00053">
    <property type="entry name" value="FORKHEAD"/>
</dbReference>